<reference evidence="2" key="1">
    <citation type="submission" date="2018-12" db="EMBL/GenBank/DDBJ databases">
        <title>Tengunoibacter tsumagoiensis gen. nov., sp. nov., Dictyobacter kobayashii sp. nov., D. alpinus sp. nov., and D. joshuensis sp. nov. and description of Dictyobacteraceae fam. nov. within the order Ktedonobacterales isolated from Tengu-no-mugimeshi.</title>
        <authorList>
            <person name="Wang C.M."/>
            <person name="Zheng Y."/>
            <person name="Sakai Y."/>
            <person name="Toyoda A."/>
            <person name="Minakuchi Y."/>
            <person name="Abe K."/>
            <person name="Yokota A."/>
            <person name="Yabe S."/>
        </authorList>
    </citation>
    <scope>NUCLEOTIDE SEQUENCE [LARGE SCALE GENOMIC DNA]</scope>
    <source>
        <strain evidence="2">S-27</strain>
    </source>
</reference>
<comment type="caution">
    <text evidence="1">The sequence shown here is derived from an EMBL/GenBank/DDBJ whole genome shotgun (WGS) entry which is preliminary data.</text>
</comment>
<accession>A0A401ZDS3</accession>
<dbReference type="Proteomes" id="UP000287224">
    <property type="component" value="Unassembled WGS sequence"/>
</dbReference>
<gene>
    <name evidence="1" type="ORF">KDAU_23560</name>
</gene>
<evidence type="ECO:0000313" key="2">
    <source>
        <dbReference type="Proteomes" id="UP000287224"/>
    </source>
</evidence>
<evidence type="ECO:0000313" key="1">
    <source>
        <dbReference type="EMBL" id="GCE05027.1"/>
    </source>
</evidence>
<dbReference type="EMBL" id="BIFQ01000001">
    <property type="protein sequence ID" value="GCE05027.1"/>
    <property type="molecule type" value="Genomic_DNA"/>
</dbReference>
<organism evidence="1 2">
    <name type="scientific">Dictyobacter aurantiacus</name>
    <dbReference type="NCBI Taxonomy" id="1936993"/>
    <lineage>
        <taxon>Bacteria</taxon>
        <taxon>Bacillati</taxon>
        <taxon>Chloroflexota</taxon>
        <taxon>Ktedonobacteria</taxon>
        <taxon>Ktedonobacterales</taxon>
        <taxon>Dictyobacteraceae</taxon>
        <taxon>Dictyobacter</taxon>
    </lineage>
</organism>
<name>A0A401ZDS3_9CHLR</name>
<dbReference type="AlphaFoldDB" id="A0A401ZDS3"/>
<sequence length="66" mass="7489">MKLLQTQSMGIRSTFYKPYGFTGPAAIVFAIMPGAQKSYIRQDLLQPFGSFTMLKHCVTLRVRFQA</sequence>
<protein>
    <submittedName>
        <fullName evidence="1">Uncharacterized protein</fullName>
    </submittedName>
</protein>
<keyword evidence="2" id="KW-1185">Reference proteome</keyword>
<proteinExistence type="predicted"/>